<sequence>MECYQSGSIFSEKSTFFNLLSGVGTKVGQGCSDKKARSLGAQQMPQLLLITFLFFSLRVFSEPVPHSSEESLLLKCKELAKKDRAQCGVKSEIITYLRNLSYRGLLCGVGFSFQSSFSPPLSSYS</sequence>
<evidence type="ECO:0000313" key="2">
    <source>
        <dbReference type="Proteomes" id="UP001054945"/>
    </source>
</evidence>
<name>A0AAV4VUL4_CAEEX</name>
<dbReference type="AlphaFoldDB" id="A0AAV4VUL4"/>
<comment type="caution">
    <text evidence="1">The sequence shown here is derived from an EMBL/GenBank/DDBJ whole genome shotgun (WGS) entry which is preliminary data.</text>
</comment>
<keyword evidence="2" id="KW-1185">Reference proteome</keyword>
<proteinExistence type="predicted"/>
<organism evidence="1 2">
    <name type="scientific">Caerostris extrusa</name>
    <name type="common">Bark spider</name>
    <name type="synonym">Caerostris bankana</name>
    <dbReference type="NCBI Taxonomy" id="172846"/>
    <lineage>
        <taxon>Eukaryota</taxon>
        <taxon>Metazoa</taxon>
        <taxon>Ecdysozoa</taxon>
        <taxon>Arthropoda</taxon>
        <taxon>Chelicerata</taxon>
        <taxon>Arachnida</taxon>
        <taxon>Araneae</taxon>
        <taxon>Araneomorphae</taxon>
        <taxon>Entelegynae</taxon>
        <taxon>Araneoidea</taxon>
        <taxon>Araneidae</taxon>
        <taxon>Caerostris</taxon>
    </lineage>
</organism>
<evidence type="ECO:0000313" key="1">
    <source>
        <dbReference type="EMBL" id="GIY73550.1"/>
    </source>
</evidence>
<gene>
    <name evidence="1" type="ORF">CEXT_120521</name>
</gene>
<dbReference type="Proteomes" id="UP001054945">
    <property type="component" value="Unassembled WGS sequence"/>
</dbReference>
<protein>
    <submittedName>
        <fullName evidence="1">Uncharacterized protein</fullName>
    </submittedName>
</protein>
<dbReference type="EMBL" id="BPLR01015095">
    <property type="protein sequence ID" value="GIY73550.1"/>
    <property type="molecule type" value="Genomic_DNA"/>
</dbReference>
<reference evidence="1 2" key="1">
    <citation type="submission" date="2021-06" db="EMBL/GenBank/DDBJ databases">
        <title>Caerostris extrusa draft genome.</title>
        <authorList>
            <person name="Kono N."/>
            <person name="Arakawa K."/>
        </authorList>
    </citation>
    <scope>NUCLEOTIDE SEQUENCE [LARGE SCALE GENOMIC DNA]</scope>
</reference>
<accession>A0AAV4VUL4</accession>